<evidence type="ECO:0000256" key="5">
    <source>
        <dbReference type="ARBA" id="ARBA00022840"/>
    </source>
</evidence>
<comment type="caution">
    <text evidence="8">The sequence shown here is derived from an EMBL/GenBank/DDBJ whole genome shotgun (WGS) entry which is preliminary data.</text>
</comment>
<reference evidence="8" key="1">
    <citation type="submission" date="2022-12" db="EMBL/GenBank/DDBJ databases">
        <title>Genome assemblies of Blomia tropicalis.</title>
        <authorList>
            <person name="Cui Y."/>
        </authorList>
    </citation>
    <scope>NUCLEOTIDE SEQUENCE</scope>
    <source>
        <tissue evidence="8">Adult mites</tissue>
    </source>
</reference>
<evidence type="ECO:0000313" key="9">
    <source>
        <dbReference type="Proteomes" id="UP001142055"/>
    </source>
</evidence>
<evidence type="ECO:0000256" key="2">
    <source>
        <dbReference type="ARBA" id="ARBA00022679"/>
    </source>
</evidence>
<keyword evidence="1" id="KW-0723">Serine/threonine-protein kinase</keyword>
<dbReference type="GO" id="GO:0005524">
    <property type="term" value="F:ATP binding"/>
    <property type="evidence" value="ECO:0007669"/>
    <property type="project" value="UniProtKB-KW"/>
</dbReference>
<dbReference type="AlphaFoldDB" id="A0A9Q0RPS7"/>
<dbReference type="Pfam" id="PF00069">
    <property type="entry name" value="Pkinase"/>
    <property type="match status" value="1"/>
</dbReference>
<protein>
    <recommendedName>
        <fullName evidence="7">Protein kinase domain-containing protein</fullName>
    </recommendedName>
</protein>
<evidence type="ECO:0000256" key="4">
    <source>
        <dbReference type="ARBA" id="ARBA00022777"/>
    </source>
</evidence>
<keyword evidence="3" id="KW-0547">Nucleotide-binding</keyword>
<evidence type="ECO:0000259" key="7">
    <source>
        <dbReference type="PROSITE" id="PS50011"/>
    </source>
</evidence>
<organism evidence="8 9">
    <name type="scientific">Blomia tropicalis</name>
    <name type="common">Mite</name>
    <dbReference type="NCBI Taxonomy" id="40697"/>
    <lineage>
        <taxon>Eukaryota</taxon>
        <taxon>Metazoa</taxon>
        <taxon>Ecdysozoa</taxon>
        <taxon>Arthropoda</taxon>
        <taxon>Chelicerata</taxon>
        <taxon>Arachnida</taxon>
        <taxon>Acari</taxon>
        <taxon>Acariformes</taxon>
        <taxon>Sarcoptiformes</taxon>
        <taxon>Astigmata</taxon>
        <taxon>Glycyphagoidea</taxon>
        <taxon>Echimyopodidae</taxon>
        <taxon>Blomia</taxon>
    </lineage>
</organism>
<dbReference type="OrthoDB" id="248923at2759"/>
<keyword evidence="2" id="KW-0808">Transferase</keyword>
<dbReference type="InterPro" id="IPR011009">
    <property type="entry name" value="Kinase-like_dom_sf"/>
</dbReference>
<feature type="compositionally biased region" description="Basic residues" evidence="6">
    <location>
        <begin position="1"/>
        <end position="10"/>
    </location>
</feature>
<keyword evidence="4" id="KW-0418">Kinase</keyword>
<dbReference type="GO" id="GO:0005634">
    <property type="term" value="C:nucleus"/>
    <property type="evidence" value="ECO:0007669"/>
    <property type="project" value="TreeGrafter"/>
</dbReference>
<sequence length="361" mass="41950">MGNQKSKRTNQRQSKPTDGADKKDPFESEPELIGEQELGMHFKHRTDRGADAYSSTRTRQAIDDKLLQNHKYEIFRNERIKKHFEEAHIEILDVIKFGGNINVYKAKFDHMLVAIKMIDMSRLNNIDRQFQNNDIEMRMRSHFKRIIQIYHVANYDNKLFQVMEYGKKGSMDDIIRDNGPVSERLAMLLFGQILKGITYLHRNNIVHRNLTLDNIIVTKMNIPKLIGFKYAMNYESGELANTYYGTAAYLAPEVLQRQPYYPVPADIWSLGVCLFCMTNDALPFHSTNIDQLMNEQRNKQFRFRELVAADLSAEFKNLVTQILEPNYKSRITLNGLNSDPYLKMAIKSPRPIQPPTPTPTV</sequence>
<name>A0A9Q0RPS7_BLOTA</name>
<evidence type="ECO:0000256" key="1">
    <source>
        <dbReference type="ARBA" id="ARBA00022527"/>
    </source>
</evidence>
<dbReference type="InterPro" id="IPR000719">
    <property type="entry name" value="Prot_kinase_dom"/>
</dbReference>
<feature type="domain" description="Protein kinase" evidence="7">
    <location>
        <begin position="89"/>
        <end position="342"/>
    </location>
</feature>
<evidence type="ECO:0000256" key="6">
    <source>
        <dbReference type="SAM" id="MobiDB-lite"/>
    </source>
</evidence>
<evidence type="ECO:0000313" key="8">
    <source>
        <dbReference type="EMBL" id="KAJ6222036.1"/>
    </source>
</evidence>
<feature type="region of interest" description="Disordered" evidence="6">
    <location>
        <begin position="1"/>
        <end position="41"/>
    </location>
</feature>
<dbReference type="Gene3D" id="1.10.510.10">
    <property type="entry name" value="Transferase(Phosphotransferase) domain 1"/>
    <property type="match status" value="1"/>
</dbReference>
<dbReference type="OMA" id="WIAGVEN"/>
<dbReference type="EMBL" id="JAPWDV010000001">
    <property type="protein sequence ID" value="KAJ6222036.1"/>
    <property type="molecule type" value="Genomic_DNA"/>
</dbReference>
<dbReference type="PROSITE" id="PS50011">
    <property type="entry name" value="PROTEIN_KINASE_DOM"/>
    <property type="match status" value="1"/>
</dbReference>
<dbReference type="SUPFAM" id="SSF56112">
    <property type="entry name" value="Protein kinase-like (PK-like)"/>
    <property type="match status" value="1"/>
</dbReference>
<dbReference type="Proteomes" id="UP001142055">
    <property type="component" value="Chromosome 1"/>
</dbReference>
<gene>
    <name evidence="8" type="ORF">RDWZM_000581</name>
</gene>
<accession>A0A9Q0RPS7</accession>
<keyword evidence="9" id="KW-1185">Reference proteome</keyword>
<keyword evidence="5" id="KW-0067">ATP-binding</keyword>
<dbReference type="PANTHER" id="PTHR24345:SF0">
    <property type="entry name" value="CELL CYCLE SERINE_THREONINE-PROTEIN KINASE CDC5_MSD2"/>
    <property type="match status" value="1"/>
</dbReference>
<dbReference type="GO" id="GO:0004674">
    <property type="term" value="F:protein serine/threonine kinase activity"/>
    <property type="evidence" value="ECO:0007669"/>
    <property type="project" value="UniProtKB-KW"/>
</dbReference>
<proteinExistence type="predicted"/>
<dbReference type="PANTHER" id="PTHR24345">
    <property type="entry name" value="SERINE/THREONINE-PROTEIN KINASE PLK"/>
    <property type="match status" value="1"/>
</dbReference>
<evidence type="ECO:0000256" key="3">
    <source>
        <dbReference type="ARBA" id="ARBA00022741"/>
    </source>
</evidence>